<comment type="caution">
    <text evidence="3">The sequence shown here is derived from an EMBL/GenBank/DDBJ whole genome shotgun (WGS) entry which is preliminary data.</text>
</comment>
<protein>
    <submittedName>
        <fullName evidence="3">ATP-binding protein</fullName>
    </submittedName>
</protein>
<dbReference type="InterPro" id="IPR025420">
    <property type="entry name" value="DUF4143"/>
</dbReference>
<dbReference type="PANTHER" id="PTHR43566:SF2">
    <property type="entry name" value="DUF4143 DOMAIN-CONTAINING PROTEIN"/>
    <property type="match status" value="1"/>
</dbReference>
<accession>A0ABR9QWT9</accession>
<proteinExistence type="predicted"/>
<evidence type="ECO:0000313" key="4">
    <source>
        <dbReference type="Proteomes" id="UP001516588"/>
    </source>
</evidence>
<evidence type="ECO:0000259" key="1">
    <source>
        <dbReference type="Pfam" id="PF13173"/>
    </source>
</evidence>
<organism evidence="3 4">
    <name type="scientific">Gallibacter intestinalis</name>
    <dbReference type="NCBI Taxonomy" id="2779356"/>
    <lineage>
        <taxon>Bacteria</taxon>
        <taxon>Bacillati</taxon>
        <taxon>Bacillota</taxon>
        <taxon>Clostridia</taxon>
        <taxon>Eubacteriales</taxon>
        <taxon>Eubacteriaceae</taxon>
        <taxon>Gallibacter</taxon>
    </lineage>
</organism>
<dbReference type="InterPro" id="IPR041682">
    <property type="entry name" value="AAA_14"/>
</dbReference>
<feature type="domain" description="DUF4143" evidence="2">
    <location>
        <begin position="201"/>
        <end position="367"/>
    </location>
</feature>
<dbReference type="RefSeq" id="WP_226384991.1">
    <property type="nucleotide sequence ID" value="NZ_JADCKA010000004.1"/>
</dbReference>
<dbReference type="PANTHER" id="PTHR43566">
    <property type="entry name" value="CONSERVED PROTEIN"/>
    <property type="match status" value="1"/>
</dbReference>
<keyword evidence="4" id="KW-1185">Reference proteome</keyword>
<evidence type="ECO:0000313" key="3">
    <source>
        <dbReference type="EMBL" id="MBE5035321.1"/>
    </source>
</evidence>
<dbReference type="Pfam" id="PF13173">
    <property type="entry name" value="AAA_14"/>
    <property type="match status" value="1"/>
</dbReference>
<dbReference type="EMBL" id="JADCKA010000004">
    <property type="protein sequence ID" value="MBE5035321.1"/>
    <property type="molecule type" value="Genomic_DNA"/>
</dbReference>
<keyword evidence="3" id="KW-0067">ATP-binding</keyword>
<gene>
    <name evidence="3" type="ORF">INF20_03380</name>
</gene>
<dbReference type="GO" id="GO:0005524">
    <property type="term" value="F:ATP binding"/>
    <property type="evidence" value="ECO:0007669"/>
    <property type="project" value="UniProtKB-KW"/>
</dbReference>
<sequence>MIRKDYKPRVIDETIEQYLKTFGAICIEGPKWCGKTWTSSHHSNSEIYIGDPSGNFQNRTLAQMSPELVLDGKSPRLIDEWQEVPPLWDAVRHKVDESGGKGQFILTGSATPNHKGIMHSGAGRIARIKMHTMSLYESRDSSGEISLAELCNGNFTPTMTGEVYINDLIEYIIKGGWPANVDIPAEQAALLPLQYIDAIIEDDVYRIDGVKRNKEKMKLLLRSLARNESTTVTNSVLAKDIKEIDDVNIDKDTVAEYLDIFKRLFIIDNQRPFAANIRSSVRVKQAEKRHFCDPSIACALLKATPHMLINDLQTLGSLFEALCERDLKIYAESFGASLYHYQDYDNKKIDAVIELSNGEWCAFEIKLGANQIDEAAKNLLDINKKIEKDPKGKPAKVLCVICGLSNAAYKRPDGVYVVPITALKN</sequence>
<name>A0ABR9QWT9_9FIRM</name>
<keyword evidence="3" id="KW-0547">Nucleotide-binding</keyword>
<dbReference type="Proteomes" id="UP001516588">
    <property type="component" value="Unassembled WGS sequence"/>
</dbReference>
<evidence type="ECO:0000259" key="2">
    <source>
        <dbReference type="Pfam" id="PF13635"/>
    </source>
</evidence>
<reference evidence="3 4" key="1">
    <citation type="submission" date="2020-10" db="EMBL/GenBank/DDBJ databases">
        <title>ChiBAC.</title>
        <authorList>
            <person name="Zenner C."/>
            <person name="Hitch T.C.A."/>
            <person name="Clavel T."/>
        </authorList>
    </citation>
    <scope>NUCLEOTIDE SEQUENCE [LARGE SCALE GENOMIC DNA]</scope>
    <source>
        <strain evidence="3 4">DSM 108706</strain>
    </source>
</reference>
<feature type="domain" description="AAA" evidence="1">
    <location>
        <begin position="24"/>
        <end position="137"/>
    </location>
</feature>
<dbReference type="Pfam" id="PF13635">
    <property type="entry name" value="DUF4143"/>
    <property type="match status" value="1"/>
</dbReference>